<feature type="region of interest" description="Disordered" evidence="2">
    <location>
        <begin position="489"/>
        <end position="529"/>
    </location>
</feature>
<evidence type="ECO:0000256" key="2">
    <source>
        <dbReference type="SAM" id="MobiDB-lite"/>
    </source>
</evidence>
<organism evidence="3 4">
    <name type="scientific">Lentinula lateritia</name>
    <dbReference type="NCBI Taxonomy" id="40482"/>
    <lineage>
        <taxon>Eukaryota</taxon>
        <taxon>Fungi</taxon>
        <taxon>Dikarya</taxon>
        <taxon>Basidiomycota</taxon>
        <taxon>Agaricomycotina</taxon>
        <taxon>Agaricomycetes</taxon>
        <taxon>Agaricomycetidae</taxon>
        <taxon>Agaricales</taxon>
        <taxon>Marasmiineae</taxon>
        <taxon>Omphalotaceae</taxon>
        <taxon>Lentinula</taxon>
    </lineage>
</organism>
<feature type="compositionally biased region" description="Polar residues" evidence="2">
    <location>
        <begin position="243"/>
        <end position="259"/>
    </location>
</feature>
<feature type="region of interest" description="Disordered" evidence="2">
    <location>
        <begin position="627"/>
        <end position="656"/>
    </location>
</feature>
<feature type="compositionally biased region" description="Polar residues" evidence="2">
    <location>
        <begin position="506"/>
        <end position="522"/>
    </location>
</feature>
<feature type="region of interest" description="Disordered" evidence="2">
    <location>
        <begin position="97"/>
        <end position="120"/>
    </location>
</feature>
<feature type="coiled-coil region" evidence="1">
    <location>
        <begin position="669"/>
        <end position="707"/>
    </location>
</feature>
<comment type="caution">
    <text evidence="3">The sequence shown here is derived from an EMBL/GenBank/DDBJ whole genome shotgun (WGS) entry which is preliminary data.</text>
</comment>
<dbReference type="EMBL" id="JANVFS010000004">
    <property type="protein sequence ID" value="KAJ4493123.1"/>
    <property type="molecule type" value="Genomic_DNA"/>
</dbReference>
<feature type="compositionally biased region" description="Low complexity" evidence="2">
    <location>
        <begin position="569"/>
        <end position="592"/>
    </location>
</feature>
<feature type="region of interest" description="Disordered" evidence="2">
    <location>
        <begin position="274"/>
        <end position="472"/>
    </location>
</feature>
<evidence type="ECO:0000313" key="3">
    <source>
        <dbReference type="EMBL" id="KAJ4493123.1"/>
    </source>
</evidence>
<feature type="compositionally biased region" description="Polar residues" evidence="2">
    <location>
        <begin position="164"/>
        <end position="183"/>
    </location>
</feature>
<accession>A0A9W9AY99</accession>
<feature type="region of interest" description="Disordered" evidence="2">
    <location>
        <begin position="240"/>
        <end position="259"/>
    </location>
</feature>
<reference evidence="3" key="2">
    <citation type="journal article" date="2023" name="Proc. Natl. Acad. Sci. U.S.A.">
        <title>A global phylogenomic analysis of the shiitake genus Lentinula.</title>
        <authorList>
            <person name="Sierra-Patev S."/>
            <person name="Min B."/>
            <person name="Naranjo-Ortiz M."/>
            <person name="Looney B."/>
            <person name="Konkel Z."/>
            <person name="Slot J.C."/>
            <person name="Sakamoto Y."/>
            <person name="Steenwyk J.L."/>
            <person name="Rokas A."/>
            <person name="Carro J."/>
            <person name="Camarero S."/>
            <person name="Ferreira P."/>
            <person name="Molpeceres G."/>
            <person name="Ruiz-Duenas F.J."/>
            <person name="Serrano A."/>
            <person name="Henrissat B."/>
            <person name="Drula E."/>
            <person name="Hughes K.W."/>
            <person name="Mata J.L."/>
            <person name="Ishikawa N.K."/>
            <person name="Vargas-Isla R."/>
            <person name="Ushijima S."/>
            <person name="Smith C.A."/>
            <person name="Donoghue J."/>
            <person name="Ahrendt S."/>
            <person name="Andreopoulos W."/>
            <person name="He G."/>
            <person name="LaButti K."/>
            <person name="Lipzen A."/>
            <person name="Ng V."/>
            <person name="Riley R."/>
            <person name="Sandor L."/>
            <person name="Barry K."/>
            <person name="Martinez A.T."/>
            <person name="Xiao Y."/>
            <person name="Gibbons J.G."/>
            <person name="Terashima K."/>
            <person name="Grigoriev I.V."/>
            <person name="Hibbett D."/>
        </authorList>
    </citation>
    <scope>NUCLEOTIDE SEQUENCE</scope>
    <source>
        <strain evidence="3">Sp2 HRB7682 ss15</strain>
    </source>
</reference>
<feature type="compositionally biased region" description="Polar residues" evidence="2">
    <location>
        <begin position="195"/>
        <end position="206"/>
    </location>
</feature>
<feature type="region of interest" description="Disordered" evidence="2">
    <location>
        <begin position="569"/>
        <end position="606"/>
    </location>
</feature>
<evidence type="ECO:0000313" key="4">
    <source>
        <dbReference type="Proteomes" id="UP001150238"/>
    </source>
</evidence>
<name>A0A9W9AY99_9AGAR</name>
<keyword evidence="1" id="KW-0175">Coiled coil</keyword>
<proteinExistence type="predicted"/>
<dbReference type="Proteomes" id="UP001150238">
    <property type="component" value="Unassembled WGS sequence"/>
</dbReference>
<feature type="compositionally biased region" description="Polar residues" evidence="2">
    <location>
        <begin position="392"/>
        <end position="421"/>
    </location>
</feature>
<feature type="compositionally biased region" description="Polar residues" evidence="2">
    <location>
        <begin position="363"/>
        <end position="374"/>
    </location>
</feature>
<feature type="region of interest" description="Disordered" evidence="2">
    <location>
        <begin position="1"/>
        <end position="68"/>
    </location>
</feature>
<protein>
    <submittedName>
        <fullName evidence="3">Uncharacterized protein</fullName>
    </submittedName>
</protein>
<sequence length="848" mass="91886">MPRSPPRRVSVANTAHSNSDDLRKMALIGAHFHGNQRYRNHPAMETRSINNPQPLSSSSNSTLQRPSTNQDLQYITDDSASWNYPVAGTSGQASQFQRDAGEQPRFFHPQGYGGSSSPSGDLENLINWGVMNQQLVEQMSVSSNNAWTNSQAVAAALASQQNSYLNSSPKADSLRSQPHSHAQQLGYHEPDASGTPASQSPSTSSFPRVYGWMPRSEEDLKPIARLSSRYQPARAVTPLVPSMPQQHSPTNTRQASMTTRPMVPVTARSIAIPIHNTERHSGSIPVGSSQTLQMKGAGSSRRVFAPSPLDSSLSSPVPATPSTSTSPARHSRVSDKRWDQGQSTQRAHPSQRAAQSPPRIRNANLSASSHPQTQSSLKDRDSLSLSVGKAGSPQSRVQQNPVSFPRTSNTAPRSDTPSTPACLSPIPPSPHLFRFFAPGQKQYQQFQHQPISSGPSHPPQSGNLGPSQPSQHLQPLLLQPAIELRKIAGRKRKAKREVQGEDLGSDWSSHDSPTPSLYQSPGDSAASPIFIRSRSSSPVLPFETSVEYPLTYSSPSVSSSITIAASSSSVSPASSCSTAGAVASSASSSSPSPSKPPLKIVPHSTFPPNPPFASELASIVNSKTIDPHLLRCTGPPKRKKPRLNSHEPTPPAPTVQEMMLEVQKGWDEKERHEREAREKEQKELKELEETRENLMEALKDNEIKRNLVESLKQILNGTVDPRAQAAHIKLILAVLLANPSTSPSPPNTASAPWVPMMTESVLEFDIESDITRSSTFGRCSITRRCQVPPSLLSNINHSKNSVCLCTRSSRSPFPFSSTPVSKPISSSASSPSSLYPIWKPVWVGGRKI</sequence>
<feature type="compositionally biased region" description="Polar residues" evidence="2">
    <location>
        <begin position="340"/>
        <end position="354"/>
    </location>
</feature>
<feature type="compositionally biased region" description="Low complexity" evidence="2">
    <location>
        <begin position="48"/>
        <end position="68"/>
    </location>
</feature>
<feature type="region of interest" description="Disordered" evidence="2">
    <location>
        <begin position="164"/>
        <end position="210"/>
    </location>
</feature>
<feature type="compositionally biased region" description="Low complexity" evidence="2">
    <location>
        <begin position="306"/>
        <end position="327"/>
    </location>
</feature>
<feature type="compositionally biased region" description="Polar residues" evidence="2">
    <location>
        <begin position="441"/>
        <end position="465"/>
    </location>
</feature>
<gene>
    <name evidence="3" type="ORF">C8J55DRAFT_556093</name>
</gene>
<reference evidence="3" key="1">
    <citation type="submission" date="2022-08" db="EMBL/GenBank/DDBJ databases">
        <authorList>
            <consortium name="DOE Joint Genome Institute"/>
            <person name="Min B."/>
            <person name="Riley R."/>
            <person name="Sierra-Patev S."/>
            <person name="Naranjo-Ortiz M."/>
            <person name="Looney B."/>
            <person name="Konkel Z."/>
            <person name="Slot J.C."/>
            <person name="Sakamoto Y."/>
            <person name="Steenwyk J.L."/>
            <person name="Rokas A."/>
            <person name="Carro J."/>
            <person name="Camarero S."/>
            <person name="Ferreira P."/>
            <person name="Molpeceres G."/>
            <person name="Ruiz-Duenas F.J."/>
            <person name="Serrano A."/>
            <person name="Henrissat B."/>
            <person name="Drula E."/>
            <person name="Hughes K.W."/>
            <person name="Mata J.L."/>
            <person name="Ishikawa N.K."/>
            <person name="Vargas-Isla R."/>
            <person name="Ushijima S."/>
            <person name="Smith C.A."/>
            <person name="Ahrendt S."/>
            <person name="Andreopoulos W."/>
            <person name="He G."/>
            <person name="Labutti K."/>
            <person name="Lipzen A."/>
            <person name="Ng V."/>
            <person name="Sandor L."/>
            <person name="Barry K."/>
            <person name="Martinez A.T."/>
            <person name="Xiao Y."/>
            <person name="Gibbons J.G."/>
            <person name="Terashima K."/>
            <person name="Hibbett D.S."/>
            <person name="Grigoriev I.V."/>
        </authorList>
    </citation>
    <scope>NUCLEOTIDE SEQUENCE</scope>
    <source>
        <strain evidence="3">Sp2 HRB7682 ss15</strain>
    </source>
</reference>
<evidence type="ECO:0000256" key="1">
    <source>
        <dbReference type="SAM" id="Coils"/>
    </source>
</evidence>
<dbReference type="AlphaFoldDB" id="A0A9W9AY99"/>